<evidence type="ECO:0000256" key="4">
    <source>
        <dbReference type="ARBA" id="ARBA00022777"/>
    </source>
</evidence>
<keyword evidence="1" id="KW-0723">Serine/threonine-protein kinase</keyword>
<dbReference type="Gene3D" id="3.30.200.20">
    <property type="entry name" value="Phosphorylase Kinase, domain 1"/>
    <property type="match status" value="1"/>
</dbReference>
<proteinExistence type="inferred from homology"/>
<comment type="similarity">
    <text evidence="6">Belongs to the protein kinase superfamily. CK1 Ser/Thr protein kinase family.</text>
</comment>
<keyword evidence="2" id="KW-0808">Transferase</keyword>
<dbReference type="AlphaFoldDB" id="A0AAV5UQR1"/>
<reference evidence="8" key="1">
    <citation type="submission" date="2023-10" db="EMBL/GenBank/DDBJ databases">
        <title>Genome assembly of Pristionchus species.</title>
        <authorList>
            <person name="Yoshida K."/>
            <person name="Sommer R.J."/>
        </authorList>
    </citation>
    <scope>NUCLEOTIDE SEQUENCE</scope>
    <source>
        <strain evidence="8">RS0144</strain>
    </source>
</reference>
<evidence type="ECO:0008006" key="10">
    <source>
        <dbReference type="Google" id="ProtNLM"/>
    </source>
</evidence>
<evidence type="ECO:0000313" key="9">
    <source>
        <dbReference type="Proteomes" id="UP001432027"/>
    </source>
</evidence>
<evidence type="ECO:0000256" key="3">
    <source>
        <dbReference type="ARBA" id="ARBA00022741"/>
    </source>
</evidence>
<keyword evidence="3" id="KW-0547">Nucleotide-binding</keyword>
<dbReference type="SUPFAM" id="SSF56112">
    <property type="entry name" value="Protein kinase-like (PK-like)"/>
    <property type="match status" value="1"/>
</dbReference>
<evidence type="ECO:0000313" key="8">
    <source>
        <dbReference type="EMBL" id="GMT08528.1"/>
    </source>
</evidence>
<keyword evidence="9" id="KW-1185">Reference proteome</keyword>
<name>A0AAV5UQR1_9BILA</name>
<protein>
    <recommendedName>
        <fullName evidence="10">Protein kinase domain-containing protein</fullName>
    </recommendedName>
</protein>
<dbReference type="FunFam" id="3.30.200.20:FF:000358">
    <property type="entry name" value="Tau tubulin kinase 2b"/>
    <property type="match status" value="1"/>
</dbReference>
<evidence type="ECO:0000256" key="1">
    <source>
        <dbReference type="ARBA" id="ARBA00022527"/>
    </source>
</evidence>
<dbReference type="GO" id="GO:0004674">
    <property type="term" value="F:protein serine/threonine kinase activity"/>
    <property type="evidence" value="ECO:0007669"/>
    <property type="project" value="UniProtKB-KW"/>
</dbReference>
<accession>A0AAV5UQR1</accession>
<dbReference type="GO" id="GO:0015630">
    <property type="term" value="C:microtubule cytoskeleton"/>
    <property type="evidence" value="ECO:0007669"/>
    <property type="project" value="UniProtKB-ARBA"/>
</dbReference>
<gene>
    <name evidence="8" type="ORF">PENTCL1PPCAC_30702</name>
</gene>
<feature type="region of interest" description="Disordered" evidence="7">
    <location>
        <begin position="133"/>
        <end position="204"/>
    </location>
</feature>
<dbReference type="EMBL" id="BTSX01000110">
    <property type="protein sequence ID" value="GMT08528.1"/>
    <property type="molecule type" value="Genomic_DNA"/>
</dbReference>
<evidence type="ECO:0000256" key="2">
    <source>
        <dbReference type="ARBA" id="ARBA00022679"/>
    </source>
</evidence>
<feature type="non-terminal residue" evidence="8">
    <location>
        <position position="1"/>
    </location>
</feature>
<comment type="caution">
    <text evidence="8">The sequence shown here is derived from an EMBL/GenBank/DDBJ whole genome shotgun (WGS) entry which is preliminary data.</text>
</comment>
<keyword evidence="5" id="KW-0067">ATP-binding</keyword>
<organism evidence="8 9">
    <name type="scientific">Pristionchus entomophagus</name>
    <dbReference type="NCBI Taxonomy" id="358040"/>
    <lineage>
        <taxon>Eukaryota</taxon>
        <taxon>Metazoa</taxon>
        <taxon>Ecdysozoa</taxon>
        <taxon>Nematoda</taxon>
        <taxon>Chromadorea</taxon>
        <taxon>Rhabditida</taxon>
        <taxon>Rhabditina</taxon>
        <taxon>Diplogasteromorpha</taxon>
        <taxon>Diplogasteroidea</taxon>
        <taxon>Neodiplogasteridae</taxon>
        <taxon>Pristionchus</taxon>
    </lineage>
</organism>
<evidence type="ECO:0000256" key="7">
    <source>
        <dbReference type="SAM" id="MobiDB-lite"/>
    </source>
</evidence>
<dbReference type="Proteomes" id="UP001432027">
    <property type="component" value="Unassembled WGS sequence"/>
</dbReference>
<dbReference type="GO" id="GO:0005524">
    <property type="term" value="F:ATP binding"/>
    <property type="evidence" value="ECO:0007669"/>
    <property type="project" value="UniProtKB-KW"/>
</dbReference>
<evidence type="ECO:0000256" key="5">
    <source>
        <dbReference type="ARBA" id="ARBA00022840"/>
    </source>
</evidence>
<sequence>SVSSFLLPYGLLHDCIGEIPQKGETKKQKKQRIQGYVTFTEGKLFGEWIVKRKIDEGGFGKVYLMQHSKKPEHTAALKAEPNEVSGEVPYSLQIQVIRALNKRGETPHIPQVFHAAKHRKYCYMIMTLLERTSRPSGKRTIRETDRGPCCRCLPDPTGHPIPLRSQGSPRQRLPPQRHQTEQLRPGTGLGSRSSHDGSSARLRVGQKLRLQVRWPMGDPSGEKQRRIQRNLSILLSQCPRQIGVGPKGRHLESILRPH</sequence>
<dbReference type="InterPro" id="IPR011009">
    <property type="entry name" value="Kinase-like_dom_sf"/>
</dbReference>
<evidence type="ECO:0000256" key="6">
    <source>
        <dbReference type="ARBA" id="ARBA00061588"/>
    </source>
</evidence>
<keyword evidence="4" id="KW-0418">Kinase</keyword>